<evidence type="ECO:0000256" key="3">
    <source>
        <dbReference type="ARBA" id="ARBA00022741"/>
    </source>
</evidence>
<dbReference type="AlphaFoldDB" id="A0A223HXZ4"/>
<gene>
    <name evidence="7" type="ORF">Thert_01045</name>
</gene>
<keyword evidence="3" id="KW-0547">Nucleotide-binding</keyword>
<comment type="similarity">
    <text evidence="1">Belongs to the carbohydrate kinase PfkB family.</text>
</comment>
<dbReference type="CDD" id="cd01166">
    <property type="entry name" value="KdgK"/>
    <property type="match status" value="1"/>
</dbReference>
<dbReference type="InterPro" id="IPR050306">
    <property type="entry name" value="PfkB_Carbo_kinase"/>
</dbReference>
<keyword evidence="5" id="KW-0067">ATP-binding</keyword>
<dbReference type="PANTHER" id="PTHR43085">
    <property type="entry name" value="HEXOKINASE FAMILY MEMBER"/>
    <property type="match status" value="1"/>
</dbReference>
<proteinExistence type="inferred from homology"/>
<accession>A0A223HXZ4</accession>
<name>A0A223HXZ4_THETR</name>
<dbReference type="RefSeq" id="WP_094397085.1">
    <property type="nucleotide sequence ID" value="NZ_CP016893.1"/>
</dbReference>
<dbReference type="SUPFAM" id="SSF53613">
    <property type="entry name" value="Ribokinase-like"/>
    <property type="match status" value="1"/>
</dbReference>
<evidence type="ECO:0000256" key="2">
    <source>
        <dbReference type="ARBA" id="ARBA00022679"/>
    </source>
</evidence>
<dbReference type="Pfam" id="PF00294">
    <property type="entry name" value="PfkB"/>
    <property type="match status" value="1"/>
</dbReference>
<evidence type="ECO:0000256" key="5">
    <source>
        <dbReference type="ARBA" id="ARBA00022840"/>
    </source>
</evidence>
<dbReference type="InterPro" id="IPR011611">
    <property type="entry name" value="PfkB_dom"/>
</dbReference>
<dbReference type="InterPro" id="IPR029056">
    <property type="entry name" value="Ribokinase-like"/>
</dbReference>
<dbReference type="GO" id="GO:0016301">
    <property type="term" value="F:kinase activity"/>
    <property type="evidence" value="ECO:0007669"/>
    <property type="project" value="UniProtKB-KW"/>
</dbReference>
<dbReference type="Gene3D" id="3.40.1190.20">
    <property type="match status" value="1"/>
</dbReference>
<keyword evidence="4 7" id="KW-0418">Kinase</keyword>
<evidence type="ECO:0000313" key="7">
    <source>
        <dbReference type="EMBL" id="AST57154.1"/>
    </source>
</evidence>
<reference evidence="7 8" key="1">
    <citation type="submission" date="2016-08" db="EMBL/GenBank/DDBJ databases">
        <title>A novel genetic cassette of butanologenic Thermoanaerobacterium thermosaccharolyticum that directly convert cellulose to butanol.</title>
        <authorList>
            <person name="Li T."/>
            <person name="He J."/>
        </authorList>
    </citation>
    <scope>NUCLEOTIDE SEQUENCE [LARGE SCALE GENOMIC DNA]</scope>
    <source>
        <strain evidence="7 8">TG57</strain>
    </source>
</reference>
<dbReference type="EMBL" id="CP016893">
    <property type="protein sequence ID" value="AST57154.1"/>
    <property type="molecule type" value="Genomic_DNA"/>
</dbReference>
<dbReference type="GO" id="GO:0005524">
    <property type="term" value="F:ATP binding"/>
    <property type="evidence" value="ECO:0007669"/>
    <property type="project" value="UniProtKB-KW"/>
</dbReference>
<evidence type="ECO:0000313" key="8">
    <source>
        <dbReference type="Proteomes" id="UP000214975"/>
    </source>
</evidence>
<dbReference type="Proteomes" id="UP000214975">
    <property type="component" value="Chromosome"/>
</dbReference>
<feature type="domain" description="Carbohydrate kinase PfkB" evidence="6">
    <location>
        <begin position="1"/>
        <end position="300"/>
    </location>
</feature>
<evidence type="ECO:0000256" key="4">
    <source>
        <dbReference type="ARBA" id="ARBA00022777"/>
    </source>
</evidence>
<evidence type="ECO:0000256" key="1">
    <source>
        <dbReference type="ARBA" id="ARBA00010688"/>
    </source>
</evidence>
<keyword evidence="2" id="KW-0808">Transferase</keyword>
<organism evidence="7 8">
    <name type="scientific">Thermoanaerobacterium thermosaccharolyticum</name>
    <name type="common">Clostridium thermosaccharolyticum</name>
    <dbReference type="NCBI Taxonomy" id="1517"/>
    <lineage>
        <taxon>Bacteria</taxon>
        <taxon>Bacillati</taxon>
        <taxon>Bacillota</taxon>
        <taxon>Clostridia</taxon>
        <taxon>Thermoanaerobacterales</taxon>
        <taxon>Thermoanaerobacteraceae</taxon>
        <taxon>Thermoanaerobacterium</taxon>
    </lineage>
</organism>
<evidence type="ECO:0000259" key="6">
    <source>
        <dbReference type="Pfam" id="PF00294"/>
    </source>
</evidence>
<sequence length="311" mass="33888">MAEVLLVGEPMALFIAEEEGTLDRVNKFTKALAGAEANVAIGLSRLGHTVKYITRLGNDPFGKYIYEKLLEEEIDVSSIKFTDKYPTGFMLKSKTSKGDPDIFYFRKGSAASHVTPDDIDCELGELKHIHITGITAALSNDTLDTLYRMIQIGKENGIRISFDPNIRKSLWKSEDEMVSTLNDIASRCNIVMPGIKEGFILTGSEEVDAIADFYLEKGAEAVIIKIGDKGAYVKTKDESFIVSGYKVEKVVDTVGAGDGFATGVISGLLEGLTLKDAVKRGNAIGAIIIMSPGDNDGLPDRETLDKFMKEN</sequence>
<dbReference type="PANTHER" id="PTHR43085:SF1">
    <property type="entry name" value="PSEUDOURIDINE KINASE-RELATED"/>
    <property type="match status" value="1"/>
</dbReference>
<protein>
    <submittedName>
        <fullName evidence="7">2-dehydro-3-deoxygluconokinase</fullName>
    </submittedName>
</protein>